<sequence>MKIELKKEETKGFAIFNVVFEPETVEETLLLKELEQRREDETDYLPSEWDGPKFIVRLT</sequence>
<comment type="caution">
    <text evidence="1">The sequence shown here is derived from an EMBL/GenBank/DDBJ whole genome shotgun (WGS) entry which is preliminary data.</text>
</comment>
<organism evidence="1">
    <name type="scientific">marine sediment metagenome</name>
    <dbReference type="NCBI Taxonomy" id="412755"/>
    <lineage>
        <taxon>unclassified sequences</taxon>
        <taxon>metagenomes</taxon>
        <taxon>ecological metagenomes</taxon>
    </lineage>
</organism>
<dbReference type="AlphaFoldDB" id="A0A0F8WUN3"/>
<reference evidence="1" key="1">
    <citation type="journal article" date="2015" name="Nature">
        <title>Complex archaea that bridge the gap between prokaryotes and eukaryotes.</title>
        <authorList>
            <person name="Spang A."/>
            <person name="Saw J.H."/>
            <person name="Jorgensen S.L."/>
            <person name="Zaremba-Niedzwiedzka K."/>
            <person name="Martijn J."/>
            <person name="Lind A.E."/>
            <person name="van Eijk R."/>
            <person name="Schleper C."/>
            <person name="Guy L."/>
            <person name="Ettema T.J."/>
        </authorList>
    </citation>
    <scope>NUCLEOTIDE SEQUENCE</scope>
</reference>
<proteinExistence type="predicted"/>
<gene>
    <name evidence="1" type="ORF">LCGC14_3024840</name>
</gene>
<name>A0A0F8WUN3_9ZZZZ</name>
<dbReference type="EMBL" id="LAZR01062994">
    <property type="protein sequence ID" value="KKK60388.1"/>
    <property type="molecule type" value="Genomic_DNA"/>
</dbReference>
<protein>
    <submittedName>
        <fullName evidence="1">Uncharacterized protein</fullName>
    </submittedName>
</protein>
<evidence type="ECO:0000313" key="1">
    <source>
        <dbReference type="EMBL" id="KKK60388.1"/>
    </source>
</evidence>
<accession>A0A0F8WUN3</accession>